<sequence length="64" mass="7623">MNKSKVLFEPDSKGSLKTHRKVKIRGRKWYTLKEGFDVVPFFFLFFLANLYVDCVVFYIKLKSV</sequence>
<reference evidence="2 3" key="1">
    <citation type="journal article" date="2017" name="Plant Biotechnol. J.">
        <title>A comprehensive draft genome sequence for lupin (Lupinus angustifolius), an emerging health food: insights into plant-microbe interactions and legume evolution.</title>
        <authorList>
            <person name="Hane J.K."/>
            <person name="Ming Y."/>
            <person name="Kamphuis L.G."/>
            <person name="Nelson M.N."/>
            <person name="Garg G."/>
            <person name="Atkins C.A."/>
            <person name="Bayer P.E."/>
            <person name="Bravo A."/>
            <person name="Bringans S."/>
            <person name="Cannon S."/>
            <person name="Edwards D."/>
            <person name="Foley R."/>
            <person name="Gao L.L."/>
            <person name="Harrison M.J."/>
            <person name="Huang W."/>
            <person name="Hurgobin B."/>
            <person name="Li S."/>
            <person name="Liu C.W."/>
            <person name="McGrath A."/>
            <person name="Morahan G."/>
            <person name="Murray J."/>
            <person name="Weller J."/>
            <person name="Jian J."/>
            <person name="Singh K.B."/>
        </authorList>
    </citation>
    <scope>NUCLEOTIDE SEQUENCE [LARGE SCALE GENOMIC DNA]</scope>
    <source>
        <strain evidence="3">cv. Tanjil</strain>
        <tissue evidence="2">Whole plant</tissue>
    </source>
</reference>
<dbReference type="AlphaFoldDB" id="A0A4P1R5Q4"/>
<gene>
    <name evidence="2" type="ORF">TanjilG_29578</name>
</gene>
<organism evidence="2 3">
    <name type="scientific">Lupinus angustifolius</name>
    <name type="common">Narrow-leaved blue lupine</name>
    <dbReference type="NCBI Taxonomy" id="3871"/>
    <lineage>
        <taxon>Eukaryota</taxon>
        <taxon>Viridiplantae</taxon>
        <taxon>Streptophyta</taxon>
        <taxon>Embryophyta</taxon>
        <taxon>Tracheophyta</taxon>
        <taxon>Spermatophyta</taxon>
        <taxon>Magnoliopsida</taxon>
        <taxon>eudicotyledons</taxon>
        <taxon>Gunneridae</taxon>
        <taxon>Pentapetalae</taxon>
        <taxon>rosids</taxon>
        <taxon>fabids</taxon>
        <taxon>Fabales</taxon>
        <taxon>Fabaceae</taxon>
        <taxon>Papilionoideae</taxon>
        <taxon>50 kb inversion clade</taxon>
        <taxon>genistoids sensu lato</taxon>
        <taxon>core genistoids</taxon>
        <taxon>Genisteae</taxon>
        <taxon>Lupinus</taxon>
    </lineage>
</organism>
<keyword evidence="1" id="KW-0472">Membrane</keyword>
<accession>A0A4P1R5Q4</accession>
<dbReference type="Proteomes" id="UP000188354">
    <property type="component" value="Chromosome LG11"/>
</dbReference>
<evidence type="ECO:0000256" key="1">
    <source>
        <dbReference type="SAM" id="Phobius"/>
    </source>
</evidence>
<evidence type="ECO:0000313" key="3">
    <source>
        <dbReference type="Proteomes" id="UP000188354"/>
    </source>
</evidence>
<keyword evidence="1" id="KW-0812">Transmembrane</keyword>
<keyword evidence="1" id="KW-1133">Transmembrane helix</keyword>
<dbReference type="Gramene" id="OIW02802">
    <property type="protein sequence ID" value="OIW02802"/>
    <property type="gene ID" value="TanjilG_29578"/>
</dbReference>
<evidence type="ECO:0000313" key="2">
    <source>
        <dbReference type="EMBL" id="OIW02802.1"/>
    </source>
</evidence>
<dbReference type="EMBL" id="CM007371">
    <property type="protein sequence ID" value="OIW02802.1"/>
    <property type="molecule type" value="Genomic_DNA"/>
</dbReference>
<protein>
    <submittedName>
        <fullName evidence="2">Uncharacterized protein</fullName>
    </submittedName>
</protein>
<keyword evidence="3" id="KW-1185">Reference proteome</keyword>
<proteinExistence type="predicted"/>
<feature type="transmembrane region" description="Helical" evidence="1">
    <location>
        <begin position="38"/>
        <end position="59"/>
    </location>
</feature>
<name>A0A4P1R5Q4_LUPAN</name>